<dbReference type="RefSeq" id="WP_007906884.1">
    <property type="nucleotide sequence ID" value="NZ_ADVG01000001.1"/>
</dbReference>
<organism evidence="1 2">
    <name type="scientific">Ktedonobacter racemifer DSM 44963</name>
    <dbReference type="NCBI Taxonomy" id="485913"/>
    <lineage>
        <taxon>Bacteria</taxon>
        <taxon>Bacillati</taxon>
        <taxon>Chloroflexota</taxon>
        <taxon>Ktedonobacteria</taxon>
        <taxon>Ktedonobacterales</taxon>
        <taxon>Ktedonobacteraceae</taxon>
        <taxon>Ktedonobacter</taxon>
    </lineage>
</organism>
<keyword evidence="2" id="KW-1185">Reference proteome</keyword>
<dbReference type="EMBL" id="ADVG01000001">
    <property type="protein sequence ID" value="EFH89918.1"/>
    <property type="molecule type" value="Genomic_DNA"/>
</dbReference>
<evidence type="ECO:0000313" key="1">
    <source>
        <dbReference type="EMBL" id="EFH89918.1"/>
    </source>
</evidence>
<proteinExistence type="predicted"/>
<dbReference type="Proteomes" id="UP000004508">
    <property type="component" value="Unassembled WGS sequence"/>
</dbReference>
<dbReference type="AlphaFoldDB" id="D6TCA1"/>
<dbReference type="InParanoid" id="D6TCA1"/>
<sequence>MTIYDQGDSLVLMLTEDGRYFDYLTIAHSCARLLTLAHVLTGRLLIACSLAH</sequence>
<name>D6TCA1_KTERA</name>
<comment type="caution">
    <text evidence="1">The sequence shown here is derived from an EMBL/GenBank/DDBJ whole genome shotgun (WGS) entry which is preliminary data.</text>
</comment>
<gene>
    <name evidence="1" type="ORF">Krac_11507</name>
</gene>
<reference evidence="1 2" key="1">
    <citation type="journal article" date="2011" name="Stand. Genomic Sci.">
        <title>Non-contiguous finished genome sequence and contextual data of the filamentous soil bacterium Ktedonobacter racemifer type strain (SOSP1-21).</title>
        <authorList>
            <person name="Chang Y.J."/>
            <person name="Land M."/>
            <person name="Hauser L."/>
            <person name="Chertkov O."/>
            <person name="Del Rio T.G."/>
            <person name="Nolan M."/>
            <person name="Copeland A."/>
            <person name="Tice H."/>
            <person name="Cheng J.F."/>
            <person name="Lucas S."/>
            <person name="Han C."/>
            <person name="Goodwin L."/>
            <person name="Pitluck S."/>
            <person name="Ivanova N."/>
            <person name="Ovchinikova G."/>
            <person name="Pati A."/>
            <person name="Chen A."/>
            <person name="Palaniappan K."/>
            <person name="Mavromatis K."/>
            <person name="Liolios K."/>
            <person name="Brettin T."/>
            <person name="Fiebig A."/>
            <person name="Rohde M."/>
            <person name="Abt B."/>
            <person name="Goker M."/>
            <person name="Detter J.C."/>
            <person name="Woyke T."/>
            <person name="Bristow J."/>
            <person name="Eisen J.A."/>
            <person name="Markowitz V."/>
            <person name="Hugenholtz P."/>
            <person name="Kyrpides N.C."/>
            <person name="Klenk H.P."/>
            <person name="Lapidus A."/>
        </authorList>
    </citation>
    <scope>NUCLEOTIDE SEQUENCE [LARGE SCALE GENOMIC DNA]</scope>
    <source>
        <strain evidence="2">DSM 44963</strain>
    </source>
</reference>
<accession>D6TCA1</accession>
<protein>
    <submittedName>
        <fullName evidence="1">Uncharacterized protein</fullName>
    </submittedName>
</protein>
<evidence type="ECO:0000313" key="2">
    <source>
        <dbReference type="Proteomes" id="UP000004508"/>
    </source>
</evidence>